<accession>A0ABW7IKI8</accession>
<feature type="signal peptide" evidence="1">
    <location>
        <begin position="1"/>
        <end position="21"/>
    </location>
</feature>
<dbReference type="GeneID" id="64085162"/>
<name>A0ABW7IKI8_9VIBR</name>
<gene>
    <name evidence="2" type="ORF">ACGRH2_17305</name>
</gene>
<keyword evidence="3" id="KW-1185">Reference proteome</keyword>
<dbReference type="EMBL" id="JBIHSF010000008">
    <property type="protein sequence ID" value="MFH0262142.1"/>
    <property type="molecule type" value="Genomic_DNA"/>
</dbReference>
<evidence type="ECO:0000256" key="1">
    <source>
        <dbReference type="SAM" id="SignalP"/>
    </source>
</evidence>
<protein>
    <recommendedName>
        <fullName evidence="4">DUF3551 domain-containing protein</fullName>
    </recommendedName>
</protein>
<dbReference type="RefSeq" id="WP_006075229.1">
    <property type="nucleotide sequence ID" value="NZ_JAPQMW010000001.1"/>
</dbReference>
<evidence type="ECO:0000313" key="3">
    <source>
        <dbReference type="Proteomes" id="UP001607125"/>
    </source>
</evidence>
<feature type="chain" id="PRO_5047503459" description="DUF3551 domain-containing protein" evidence="1">
    <location>
        <begin position="22"/>
        <end position="57"/>
    </location>
</feature>
<evidence type="ECO:0000313" key="2">
    <source>
        <dbReference type="EMBL" id="MFH0262142.1"/>
    </source>
</evidence>
<keyword evidence="1" id="KW-0732">Signal</keyword>
<proteinExistence type="predicted"/>
<organism evidence="2 3">
    <name type="scientific">Vibrio barjaei</name>
    <dbReference type="NCBI Taxonomy" id="1676683"/>
    <lineage>
        <taxon>Bacteria</taxon>
        <taxon>Pseudomonadati</taxon>
        <taxon>Pseudomonadota</taxon>
        <taxon>Gammaproteobacteria</taxon>
        <taxon>Vibrionales</taxon>
        <taxon>Vibrionaceae</taxon>
        <taxon>Vibrio</taxon>
    </lineage>
</organism>
<evidence type="ECO:0008006" key="4">
    <source>
        <dbReference type="Google" id="ProtNLM"/>
    </source>
</evidence>
<comment type="caution">
    <text evidence="2">The sequence shown here is derived from an EMBL/GenBank/DDBJ whole genome shotgun (WGS) entry which is preliminary data.</text>
</comment>
<sequence>MKIFSALIFGIMLTLAPITHASNSSALGPYVDCQLSDGSQTYTPIERCERLGGQKRF</sequence>
<dbReference type="Proteomes" id="UP001607125">
    <property type="component" value="Unassembled WGS sequence"/>
</dbReference>
<reference evidence="2 3" key="1">
    <citation type="submission" date="2024-10" db="EMBL/GenBank/DDBJ databases">
        <authorList>
            <person name="Yibar A."/>
            <person name="Saticioglu I.B."/>
            <person name="Duman M."/>
            <person name="Ajmi N."/>
            <person name="Gurler F."/>
            <person name="Ay H."/>
            <person name="Onuk E."/>
            <person name="Guler S."/>
            <person name="Romalde J.L."/>
        </authorList>
    </citation>
    <scope>NUCLEOTIDE SEQUENCE [LARGE SCALE GENOMIC DNA]</scope>
    <source>
        <strain evidence="2 3">1-TCBS-B</strain>
    </source>
</reference>